<proteinExistence type="predicted"/>
<reference evidence="2" key="1">
    <citation type="journal article" date="2017" name="Genome Biol.">
        <title>Comparative genomics reveals high biological diversity and specific adaptations in the industrially and medically important fungal genus Aspergillus.</title>
        <authorList>
            <person name="de Vries R.P."/>
            <person name="Riley R."/>
            <person name="Wiebenga A."/>
            <person name="Aguilar-Osorio G."/>
            <person name="Amillis S."/>
            <person name="Uchima C.A."/>
            <person name="Anderluh G."/>
            <person name="Asadollahi M."/>
            <person name="Askin M."/>
            <person name="Barry K."/>
            <person name="Battaglia E."/>
            <person name="Bayram O."/>
            <person name="Benocci T."/>
            <person name="Braus-Stromeyer S.A."/>
            <person name="Caldana C."/>
            <person name="Canovas D."/>
            <person name="Cerqueira G.C."/>
            <person name="Chen F."/>
            <person name="Chen W."/>
            <person name="Choi C."/>
            <person name="Clum A."/>
            <person name="Dos Santos R.A."/>
            <person name="Damasio A.R."/>
            <person name="Diallinas G."/>
            <person name="Emri T."/>
            <person name="Fekete E."/>
            <person name="Flipphi M."/>
            <person name="Freyberg S."/>
            <person name="Gallo A."/>
            <person name="Gournas C."/>
            <person name="Habgood R."/>
            <person name="Hainaut M."/>
            <person name="Harispe M.L."/>
            <person name="Henrissat B."/>
            <person name="Hilden K.S."/>
            <person name="Hope R."/>
            <person name="Hossain A."/>
            <person name="Karabika E."/>
            <person name="Karaffa L."/>
            <person name="Karanyi Z."/>
            <person name="Krasevec N."/>
            <person name="Kuo A."/>
            <person name="Kusch H."/>
            <person name="LaButti K."/>
            <person name="Lagendijk E.L."/>
            <person name="Lapidus A."/>
            <person name="Levasseur A."/>
            <person name="Lindquist E."/>
            <person name="Lipzen A."/>
            <person name="Logrieco A.F."/>
            <person name="MacCabe A."/>
            <person name="Maekelae M.R."/>
            <person name="Malavazi I."/>
            <person name="Melin P."/>
            <person name="Meyer V."/>
            <person name="Mielnichuk N."/>
            <person name="Miskei M."/>
            <person name="Molnar A.P."/>
            <person name="Mule G."/>
            <person name="Ngan C.Y."/>
            <person name="Orejas M."/>
            <person name="Orosz E."/>
            <person name="Ouedraogo J.P."/>
            <person name="Overkamp K.M."/>
            <person name="Park H.-S."/>
            <person name="Perrone G."/>
            <person name="Piumi F."/>
            <person name="Punt P.J."/>
            <person name="Ram A.F."/>
            <person name="Ramon A."/>
            <person name="Rauscher S."/>
            <person name="Record E."/>
            <person name="Riano-Pachon D.M."/>
            <person name="Robert V."/>
            <person name="Roehrig J."/>
            <person name="Ruller R."/>
            <person name="Salamov A."/>
            <person name="Salih N.S."/>
            <person name="Samson R.A."/>
            <person name="Sandor E."/>
            <person name="Sanguinetti M."/>
            <person name="Schuetze T."/>
            <person name="Sepcic K."/>
            <person name="Shelest E."/>
            <person name="Sherlock G."/>
            <person name="Sophianopoulou V."/>
            <person name="Squina F.M."/>
            <person name="Sun H."/>
            <person name="Susca A."/>
            <person name="Todd R.B."/>
            <person name="Tsang A."/>
            <person name="Unkles S.E."/>
            <person name="van de Wiele N."/>
            <person name="van Rossen-Uffink D."/>
            <person name="Oliveira J.V."/>
            <person name="Vesth T.C."/>
            <person name="Visser J."/>
            <person name="Yu J.-H."/>
            <person name="Zhou M."/>
            <person name="Andersen M.R."/>
            <person name="Archer D.B."/>
            <person name="Baker S.E."/>
            <person name="Benoit I."/>
            <person name="Brakhage A.A."/>
            <person name="Braus G.H."/>
            <person name="Fischer R."/>
            <person name="Frisvad J.C."/>
            <person name="Goldman G.H."/>
            <person name="Houbraken J."/>
            <person name="Oakley B."/>
            <person name="Pocsi I."/>
            <person name="Scazzocchio C."/>
            <person name="Seiboth B."/>
            <person name="vanKuyk P.A."/>
            <person name="Wortman J."/>
            <person name="Dyer P.S."/>
            <person name="Grigoriev I.V."/>
        </authorList>
    </citation>
    <scope>NUCLEOTIDE SEQUENCE [LARGE SCALE GENOMIC DNA]</scope>
    <source>
        <strain evidence="2">CBS 593.65</strain>
    </source>
</reference>
<dbReference type="AlphaFoldDB" id="A0A1L9TW92"/>
<dbReference type="EMBL" id="KV878582">
    <property type="protein sequence ID" value="OJJ63699.1"/>
    <property type="molecule type" value="Genomic_DNA"/>
</dbReference>
<protein>
    <submittedName>
        <fullName evidence="1">Uncharacterized protein</fullName>
    </submittedName>
</protein>
<sequence>MASLKAQRYSNSIADNRWNLLQQRIGRRWDPQAHPDPFVLLERIRRARYTPASYHSTIPGLEFRTLGELGTELEPALTSGRVVGIDQLLNIQSDVLDVELDEHTVAVAHPNNDCSPLAKAPPTKLAVLRHLSLSNILLDSYDKLMSAINLHQLQSLKLLDCVNGSILLSGMSSSEKRTNLRSFEWVSGDVFQSYRPHLLRHISEFLKSFKGLEELYLSTSSTTLSLNDIMSQHRATMKRLVFHIRALNEADGTHRGLRDTHGPVLEDLDNIFRLVPLECVGCHQSPSRLGMVPFTLRFHLGRLAFF</sequence>
<organism evidence="1 2">
    <name type="scientific">Aspergillus sydowii CBS 593.65</name>
    <dbReference type="NCBI Taxonomy" id="1036612"/>
    <lineage>
        <taxon>Eukaryota</taxon>
        <taxon>Fungi</taxon>
        <taxon>Dikarya</taxon>
        <taxon>Ascomycota</taxon>
        <taxon>Pezizomycotina</taxon>
        <taxon>Eurotiomycetes</taxon>
        <taxon>Eurotiomycetidae</taxon>
        <taxon>Eurotiales</taxon>
        <taxon>Aspergillaceae</taxon>
        <taxon>Aspergillus</taxon>
        <taxon>Aspergillus subgen. Nidulantes</taxon>
    </lineage>
</organism>
<dbReference type="Proteomes" id="UP000184356">
    <property type="component" value="Unassembled WGS sequence"/>
</dbReference>
<dbReference type="OrthoDB" id="1720422at2759"/>
<dbReference type="GeneID" id="63761774"/>
<gene>
    <name evidence="1" type="ORF">ASPSYDRAFT_38324</name>
</gene>
<dbReference type="VEuPathDB" id="FungiDB:ASPSYDRAFT_38324"/>
<evidence type="ECO:0000313" key="2">
    <source>
        <dbReference type="Proteomes" id="UP000184356"/>
    </source>
</evidence>
<evidence type="ECO:0000313" key="1">
    <source>
        <dbReference type="EMBL" id="OJJ63699.1"/>
    </source>
</evidence>
<accession>A0A1L9TW92</accession>
<dbReference type="RefSeq" id="XP_040707505.1">
    <property type="nucleotide sequence ID" value="XM_040845701.1"/>
</dbReference>
<name>A0A1L9TW92_9EURO</name>
<keyword evidence="2" id="KW-1185">Reference proteome</keyword>